<accession>A0AAV3AEI9</accession>
<keyword evidence="4 8" id="KW-0297">G-protein coupled receptor</keyword>
<feature type="transmembrane region" description="Helical" evidence="9">
    <location>
        <begin position="238"/>
        <end position="261"/>
    </location>
</feature>
<dbReference type="GO" id="GO:0004930">
    <property type="term" value="F:G protein-coupled receptor activity"/>
    <property type="evidence" value="ECO:0007669"/>
    <property type="project" value="UniProtKB-KW"/>
</dbReference>
<comment type="subcellular location">
    <subcellularLocation>
        <location evidence="9">Cell membrane</location>
        <topology evidence="9">Multi-pass membrane protein</topology>
    </subcellularLocation>
    <subcellularLocation>
        <location evidence="1">Membrane</location>
        <topology evidence="1">Multi-pass membrane protein</topology>
    </subcellularLocation>
</comment>
<dbReference type="SUPFAM" id="SSF81321">
    <property type="entry name" value="Family A G protein-coupled receptor-like"/>
    <property type="match status" value="1"/>
</dbReference>
<keyword evidence="9" id="KW-0716">Sensory transduction</keyword>
<keyword evidence="6 8" id="KW-0675">Receptor</keyword>
<feature type="transmembrane region" description="Helical" evidence="9">
    <location>
        <begin position="91"/>
        <end position="115"/>
    </location>
</feature>
<keyword evidence="12" id="KW-1185">Reference proteome</keyword>
<keyword evidence="3 9" id="KW-1133">Transmembrane helix</keyword>
<dbReference type="PRINTS" id="PR00237">
    <property type="entry name" value="GPCRRHODOPSN"/>
</dbReference>
<keyword evidence="5 9" id="KW-0472">Membrane</keyword>
<evidence type="ECO:0000256" key="8">
    <source>
        <dbReference type="RuleBase" id="RU000688"/>
    </source>
</evidence>
<dbReference type="PANTHER" id="PTHR48018">
    <property type="entry name" value="OLFACTORY RECEPTOR"/>
    <property type="match status" value="1"/>
</dbReference>
<dbReference type="AlphaFoldDB" id="A0AAV3AEI9"/>
<keyword evidence="9" id="KW-0552">Olfaction</keyword>
<evidence type="ECO:0000256" key="1">
    <source>
        <dbReference type="ARBA" id="ARBA00004141"/>
    </source>
</evidence>
<dbReference type="Pfam" id="PF13853">
    <property type="entry name" value="7tm_4"/>
    <property type="match status" value="1"/>
</dbReference>
<dbReference type="FunFam" id="1.20.1070.10:FF:000003">
    <property type="entry name" value="Olfactory receptor"/>
    <property type="match status" value="1"/>
</dbReference>
<evidence type="ECO:0000256" key="6">
    <source>
        <dbReference type="ARBA" id="ARBA00023170"/>
    </source>
</evidence>
<dbReference type="GO" id="GO:0004984">
    <property type="term" value="F:olfactory receptor activity"/>
    <property type="evidence" value="ECO:0007669"/>
    <property type="project" value="InterPro"/>
</dbReference>
<evidence type="ECO:0000256" key="4">
    <source>
        <dbReference type="ARBA" id="ARBA00023040"/>
    </source>
</evidence>
<dbReference type="Proteomes" id="UP001181693">
    <property type="component" value="Unassembled WGS sequence"/>
</dbReference>
<evidence type="ECO:0000256" key="2">
    <source>
        <dbReference type="ARBA" id="ARBA00022692"/>
    </source>
</evidence>
<evidence type="ECO:0000313" key="11">
    <source>
        <dbReference type="EMBL" id="DBA29731.1"/>
    </source>
</evidence>
<organism evidence="11 12">
    <name type="scientific">Pyxicephalus adspersus</name>
    <name type="common">African bullfrog</name>
    <dbReference type="NCBI Taxonomy" id="30357"/>
    <lineage>
        <taxon>Eukaryota</taxon>
        <taxon>Metazoa</taxon>
        <taxon>Chordata</taxon>
        <taxon>Craniata</taxon>
        <taxon>Vertebrata</taxon>
        <taxon>Euteleostomi</taxon>
        <taxon>Amphibia</taxon>
        <taxon>Batrachia</taxon>
        <taxon>Anura</taxon>
        <taxon>Neobatrachia</taxon>
        <taxon>Ranoidea</taxon>
        <taxon>Pyxicephalidae</taxon>
        <taxon>Pyxicephalinae</taxon>
        <taxon>Pyxicephalus</taxon>
    </lineage>
</organism>
<dbReference type="EMBL" id="DYDO01000002">
    <property type="protein sequence ID" value="DBA29731.1"/>
    <property type="molecule type" value="Genomic_DNA"/>
</dbReference>
<feature type="transmembrane region" description="Helical" evidence="9">
    <location>
        <begin position="273"/>
        <end position="292"/>
    </location>
</feature>
<feature type="domain" description="G-protein coupled receptors family 1 profile" evidence="10">
    <location>
        <begin position="41"/>
        <end position="290"/>
    </location>
</feature>
<feature type="transmembrane region" description="Helical" evidence="9">
    <location>
        <begin position="200"/>
        <end position="226"/>
    </location>
</feature>
<dbReference type="InterPro" id="IPR000276">
    <property type="entry name" value="GPCR_Rhodpsn"/>
</dbReference>
<evidence type="ECO:0000256" key="9">
    <source>
        <dbReference type="RuleBase" id="RU363047"/>
    </source>
</evidence>
<feature type="transmembrane region" description="Helical" evidence="9">
    <location>
        <begin position="60"/>
        <end position="79"/>
    </location>
</feature>
<comment type="similarity">
    <text evidence="8">Belongs to the G-protein coupled receptor 1 family.</text>
</comment>
<keyword evidence="2 8" id="KW-0812">Transmembrane</keyword>
<feature type="transmembrane region" description="Helical" evidence="9">
    <location>
        <begin position="26"/>
        <end position="48"/>
    </location>
</feature>
<evidence type="ECO:0000313" key="12">
    <source>
        <dbReference type="Proteomes" id="UP001181693"/>
    </source>
</evidence>
<name>A0AAV3AEI9_PYXAD</name>
<protein>
    <recommendedName>
        <fullName evidence="9">Olfactory receptor</fullName>
    </recommendedName>
</protein>
<keyword evidence="9" id="KW-1003">Cell membrane</keyword>
<dbReference type="GO" id="GO:0005886">
    <property type="term" value="C:plasma membrane"/>
    <property type="evidence" value="ECO:0007669"/>
    <property type="project" value="UniProtKB-SubCell"/>
</dbReference>
<evidence type="ECO:0000256" key="5">
    <source>
        <dbReference type="ARBA" id="ARBA00023136"/>
    </source>
</evidence>
<feature type="transmembrane region" description="Helical" evidence="9">
    <location>
        <begin position="141"/>
        <end position="158"/>
    </location>
</feature>
<dbReference type="PROSITE" id="PS50262">
    <property type="entry name" value="G_PROTEIN_RECEP_F1_2"/>
    <property type="match status" value="1"/>
</dbReference>
<comment type="caution">
    <text evidence="11">The sequence shown here is derived from an EMBL/GenBank/DDBJ whole genome shotgun (WGS) entry which is preliminary data.</text>
</comment>
<reference evidence="11" key="1">
    <citation type="thesis" date="2020" institute="ProQuest LLC" country="789 East Eisenhower Parkway, Ann Arbor, MI, USA">
        <title>Comparative Genomics and Chromosome Evolution.</title>
        <authorList>
            <person name="Mudd A.B."/>
        </authorList>
    </citation>
    <scope>NUCLEOTIDE SEQUENCE</scope>
    <source>
        <strain evidence="11">1538</strain>
        <tissue evidence="11">Blood</tissue>
    </source>
</reference>
<gene>
    <name evidence="11" type="ORF">GDO54_005792</name>
</gene>
<evidence type="ECO:0000259" key="10">
    <source>
        <dbReference type="PROSITE" id="PS50262"/>
    </source>
</evidence>
<keyword evidence="7 8" id="KW-0807">Transducer</keyword>
<dbReference type="InterPro" id="IPR000725">
    <property type="entry name" value="Olfact_rcpt"/>
</dbReference>
<dbReference type="CDD" id="cd15230">
    <property type="entry name" value="7tmA_OR5-like"/>
    <property type="match status" value="1"/>
</dbReference>
<dbReference type="PROSITE" id="PS00237">
    <property type="entry name" value="G_PROTEIN_RECEP_F1_1"/>
    <property type="match status" value="1"/>
</dbReference>
<dbReference type="InterPro" id="IPR017452">
    <property type="entry name" value="GPCR_Rhodpsn_7TM"/>
</dbReference>
<dbReference type="Gene3D" id="1.20.1070.10">
    <property type="entry name" value="Rhodopsin 7-helix transmembrane proteins"/>
    <property type="match status" value="1"/>
</dbReference>
<dbReference type="PRINTS" id="PR00245">
    <property type="entry name" value="OLFACTORYR"/>
</dbReference>
<sequence>MNFKNKTQVTIFKLSSLSEDELLTPFLFMFFFMVYMVSIFGNVGMMTIVHIAPSFHTPMYFFLSFLSMVDLFYSSVITPKMLSDLLSERKLITFIGCALQFYFFCALVSSELFVLSDMAYDRYVAICHPLHYISVMTKKKCLGLLILSFFVGFTQSAAQTSSLFSLDYCQANLIDHFYCDIHPLIRLSCSETHTCTIVTIFFVCFCCLSSMMIILTSYVLIISSILKINSASGRRKAFSTCSSHVMCVTIFYVSVYCTYLHPTSSNLKEQEKVSSAFFTMVTPMLNPLIYSLRNQEVKKAIKGLLQKKKQLTHQYTNPV</sequence>
<proteinExistence type="inferred from homology"/>
<evidence type="ECO:0000256" key="7">
    <source>
        <dbReference type="ARBA" id="ARBA00023224"/>
    </source>
</evidence>
<evidence type="ECO:0000256" key="3">
    <source>
        <dbReference type="ARBA" id="ARBA00022989"/>
    </source>
</evidence>